<dbReference type="SUPFAM" id="SSF56219">
    <property type="entry name" value="DNase I-like"/>
    <property type="match status" value="1"/>
</dbReference>
<comment type="caution">
    <text evidence="2">The sequence shown here is derived from an EMBL/GenBank/DDBJ whole genome shotgun (WGS) entry which is preliminary data.</text>
</comment>
<evidence type="ECO:0000313" key="3">
    <source>
        <dbReference type="Proteomes" id="UP001281410"/>
    </source>
</evidence>
<name>A0AAE0E448_9ROSI</name>
<dbReference type="PANTHER" id="PTHR35218:SF9">
    <property type="entry name" value="ENDONUCLEASE_EXONUCLEASE_PHOSPHATASE DOMAIN-CONTAINING PROTEIN"/>
    <property type="match status" value="1"/>
</dbReference>
<sequence>MALVDSLACDMEVKALPNSKVLEVDEVGLGNKTLYVIGRPVFTGQPTIMKTFVWNARGLGSTRAFNILRSHKQETKPELMFLMETKCDNVKMEKWRVQLGYSSKLAVNNIGRSGGLCIFWDEIIDVTLLTFSQEHIDVTIKEKDRQHWRFTGFYGYPDRSQRHHPWTLLRRLAGMSCLPWVCMGDLNEVLCEDEKLGGSDKRWKEMSDFREALEDANLEDMGFIGAKFKWSNKRDGASYVLERLDRGPCNKGFRSLCPRFVIRHMEFWDATNVYNPVKKGIRFFFEECWTEDIECKEIVDSVWRDGSYNCKIQSVLNNIDRCGRLLNDWNPRKRKHLRQNLHAKREALRKACKGDVPIPWKDIKLLESRLDEVLETEERYWKQRAKVDWLQKGDRNTRFFHSKASARRARNRIHGLIDEGGT</sequence>
<dbReference type="EMBL" id="JANJYJ010000006">
    <property type="protein sequence ID" value="KAK3206743.1"/>
    <property type="molecule type" value="Genomic_DNA"/>
</dbReference>
<dbReference type="Gene3D" id="3.60.10.10">
    <property type="entry name" value="Endonuclease/exonuclease/phosphatase"/>
    <property type="match status" value="1"/>
</dbReference>
<dbReference type="InterPro" id="IPR036691">
    <property type="entry name" value="Endo/exonu/phosph_ase_sf"/>
</dbReference>
<dbReference type="InterPro" id="IPR005135">
    <property type="entry name" value="Endo/exonuclease/phosphatase"/>
</dbReference>
<accession>A0AAE0E448</accession>
<feature type="domain" description="Endonuclease/exonuclease/phosphatase" evidence="1">
    <location>
        <begin position="54"/>
        <end position="197"/>
    </location>
</feature>
<keyword evidence="3" id="KW-1185">Reference proteome</keyword>
<organism evidence="2 3">
    <name type="scientific">Dipteronia sinensis</name>
    <dbReference type="NCBI Taxonomy" id="43782"/>
    <lineage>
        <taxon>Eukaryota</taxon>
        <taxon>Viridiplantae</taxon>
        <taxon>Streptophyta</taxon>
        <taxon>Embryophyta</taxon>
        <taxon>Tracheophyta</taxon>
        <taxon>Spermatophyta</taxon>
        <taxon>Magnoliopsida</taxon>
        <taxon>eudicotyledons</taxon>
        <taxon>Gunneridae</taxon>
        <taxon>Pentapetalae</taxon>
        <taxon>rosids</taxon>
        <taxon>malvids</taxon>
        <taxon>Sapindales</taxon>
        <taxon>Sapindaceae</taxon>
        <taxon>Hippocastanoideae</taxon>
        <taxon>Acereae</taxon>
        <taxon>Dipteronia</taxon>
    </lineage>
</organism>
<gene>
    <name evidence="2" type="ORF">Dsin_020789</name>
</gene>
<dbReference type="AlphaFoldDB" id="A0AAE0E448"/>
<proteinExistence type="predicted"/>
<dbReference type="Pfam" id="PF03372">
    <property type="entry name" value="Exo_endo_phos"/>
    <property type="match status" value="1"/>
</dbReference>
<dbReference type="Proteomes" id="UP001281410">
    <property type="component" value="Unassembled WGS sequence"/>
</dbReference>
<reference evidence="2" key="1">
    <citation type="journal article" date="2023" name="Plant J.">
        <title>Genome sequences and population genomics provide insights into the demographic history, inbreeding, and mutation load of two 'living fossil' tree species of Dipteronia.</title>
        <authorList>
            <person name="Feng Y."/>
            <person name="Comes H.P."/>
            <person name="Chen J."/>
            <person name="Zhu S."/>
            <person name="Lu R."/>
            <person name="Zhang X."/>
            <person name="Li P."/>
            <person name="Qiu J."/>
            <person name="Olsen K.M."/>
            <person name="Qiu Y."/>
        </authorList>
    </citation>
    <scope>NUCLEOTIDE SEQUENCE</scope>
    <source>
        <strain evidence="2">NBL</strain>
    </source>
</reference>
<dbReference type="GO" id="GO:0003824">
    <property type="term" value="F:catalytic activity"/>
    <property type="evidence" value="ECO:0007669"/>
    <property type="project" value="InterPro"/>
</dbReference>
<evidence type="ECO:0000259" key="1">
    <source>
        <dbReference type="Pfam" id="PF03372"/>
    </source>
</evidence>
<dbReference type="PANTHER" id="PTHR35218">
    <property type="entry name" value="RNASE H DOMAIN-CONTAINING PROTEIN"/>
    <property type="match status" value="1"/>
</dbReference>
<evidence type="ECO:0000313" key="2">
    <source>
        <dbReference type="EMBL" id="KAK3206743.1"/>
    </source>
</evidence>
<protein>
    <recommendedName>
        <fullName evidence="1">Endonuclease/exonuclease/phosphatase domain-containing protein</fullName>
    </recommendedName>
</protein>